<protein>
    <recommendedName>
        <fullName evidence="2">Ribosomal protein mS38 C-terminal domain-containing protein</fullName>
    </recommendedName>
</protein>
<dbReference type="SMART" id="SM01155">
    <property type="entry name" value="DUF1713"/>
    <property type="match status" value="1"/>
</dbReference>
<feature type="region of interest" description="Disordered" evidence="1">
    <location>
        <begin position="377"/>
        <end position="406"/>
    </location>
</feature>
<proteinExistence type="predicted"/>
<evidence type="ECO:0000259" key="2">
    <source>
        <dbReference type="SMART" id="SM01155"/>
    </source>
</evidence>
<feature type="compositionally biased region" description="Low complexity" evidence="1">
    <location>
        <begin position="327"/>
        <end position="340"/>
    </location>
</feature>
<reference evidence="3" key="1">
    <citation type="submission" date="2020-07" db="EMBL/GenBank/DDBJ databases">
        <title>Draft Genome Sequence of a Deep-Sea Yeast, Naganishia (Cryptococcus) liquefaciens strain N6.</title>
        <authorList>
            <person name="Han Y.W."/>
            <person name="Kajitani R."/>
            <person name="Morimoto H."/>
            <person name="Parhat M."/>
            <person name="Tsubouchi H."/>
            <person name="Bakenova O."/>
            <person name="Ogata M."/>
            <person name="Argunhan B."/>
            <person name="Aoki R."/>
            <person name="Kajiwara S."/>
            <person name="Itoh T."/>
            <person name="Iwasaki H."/>
        </authorList>
    </citation>
    <scope>NUCLEOTIDE SEQUENCE</scope>
    <source>
        <strain evidence="3">N6</strain>
    </source>
</reference>
<dbReference type="InterPro" id="IPR013177">
    <property type="entry name" value="Ribosomal_mS38_C"/>
</dbReference>
<organism evidence="3 4">
    <name type="scientific">Naganishia liquefaciens</name>
    <dbReference type="NCBI Taxonomy" id="104408"/>
    <lineage>
        <taxon>Eukaryota</taxon>
        <taxon>Fungi</taxon>
        <taxon>Dikarya</taxon>
        <taxon>Basidiomycota</taxon>
        <taxon>Agaricomycotina</taxon>
        <taxon>Tremellomycetes</taxon>
        <taxon>Filobasidiales</taxon>
        <taxon>Filobasidiaceae</taxon>
        <taxon>Naganishia</taxon>
    </lineage>
</organism>
<evidence type="ECO:0000256" key="1">
    <source>
        <dbReference type="SAM" id="MobiDB-lite"/>
    </source>
</evidence>
<sequence>MIPWTRSLARTPTRAYSCTSSSSPAASSKVSPAHAAQGSSSKLRLAMNARKALGAKGVDGCSSGRLAIRRASMWASMQRKGAAKATQQHQQEPAVSTPTYTSSAAAYIANPSAFRPVHLYLPQYALHSSFTPPHMPLPVHLGIQTYLKPDPTPHMADDLFTSVQAKQRDRAVENLVKVSTHDAPRHKKGITALREHLATVANLSTAPQLAASLPAGTWPSGSDMEHDDEGLLHPHATFGPSSEFGRGATFDEMVRRRLTGAKDMHAHVLSPMQQADNAWETVLQKMHAVQATTTTSTTTTTTRGESSETDITTAVTAVESLLSRLGLGSHGGKSSSFRRGTSTRRLGRLSTRGAKGARMSAIGRDVAWEEMVWMDSVKRKRQKKISKHKYKKRRKATRAERKKLGK</sequence>
<dbReference type="EMBL" id="BLZA01000058">
    <property type="protein sequence ID" value="GHJ90399.1"/>
    <property type="molecule type" value="Genomic_DNA"/>
</dbReference>
<accession>A0A8H3YHY2</accession>
<evidence type="ECO:0000313" key="3">
    <source>
        <dbReference type="EMBL" id="GHJ90399.1"/>
    </source>
</evidence>
<feature type="region of interest" description="Disordered" evidence="1">
    <location>
        <begin position="327"/>
        <end position="359"/>
    </location>
</feature>
<gene>
    <name evidence="3" type="ORF">NliqN6_6801</name>
</gene>
<feature type="compositionally biased region" description="Low complexity" evidence="1">
    <location>
        <begin position="15"/>
        <end position="36"/>
    </location>
</feature>
<name>A0A8H3YHY2_9TREE</name>
<feature type="region of interest" description="Disordered" evidence="1">
    <location>
        <begin position="13"/>
        <end position="42"/>
    </location>
</feature>
<keyword evidence="4" id="KW-1185">Reference proteome</keyword>
<dbReference type="Pfam" id="PF08213">
    <property type="entry name" value="COX24_C"/>
    <property type="match status" value="1"/>
</dbReference>
<dbReference type="Proteomes" id="UP000620104">
    <property type="component" value="Unassembled WGS sequence"/>
</dbReference>
<dbReference type="AlphaFoldDB" id="A0A8H3YHY2"/>
<comment type="caution">
    <text evidence="3">The sequence shown here is derived from an EMBL/GenBank/DDBJ whole genome shotgun (WGS) entry which is preliminary data.</text>
</comment>
<evidence type="ECO:0000313" key="4">
    <source>
        <dbReference type="Proteomes" id="UP000620104"/>
    </source>
</evidence>
<dbReference type="OrthoDB" id="2589181at2759"/>
<feature type="domain" description="Ribosomal protein mS38 C-terminal" evidence="2">
    <location>
        <begin position="373"/>
        <end position="406"/>
    </location>
</feature>
<feature type="compositionally biased region" description="Basic residues" evidence="1">
    <location>
        <begin position="378"/>
        <end position="406"/>
    </location>
</feature>